<sequence>MIMPTKHTHYPQSLLGFGSYLLTKIDYKRTIDSLWHEYQKDFSSNNYPVRQTFDNFLLTLVFLHSVGAIEESNGGVIKCN</sequence>
<keyword evidence="2" id="KW-1185">Reference proteome</keyword>
<evidence type="ECO:0000313" key="1">
    <source>
        <dbReference type="EMBL" id="GAA4068945.1"/>
    </source>
</evidence>
<dbReference type="Proteomes" id="UP001501734">
    <property type="component" value="Unassembled WGS sequence"/>
</dbReference>
<organism evidence="1 2">
    <name type="scientific">Amphibacillus indicireducens</name>
    <dbReference type="NCBI Taxonomy" id="1076330"/>
    <lineage>
        <taxon>Bacteria</taxon>
        <taxon>Bacillati</taxon>
        <taxon>Bacillota</taxon>
        <taxon>Bacilli</taxon>
        <taxon>Bacillales</taxon>
        <taxon>Bacillaceae</taxon>
        <taxon>Amphibacillus</taxon>
    </lineage>
</organism>
<name>A0ABP7VKI8_9BACI</name>
<proteinExistence type="predicted"/>
<dbReference type="Pfam" id="PF20293">
    <property type="entry name" value="MC6"/>
    <property type="match status" value="1"/>
</dbReference>
<dbReference type="RefSeq" id="WP_344911591.1">
    <property type="nucleotide sequence ID" value="NZ_BAABDL010000071.1"/>
</dbReference>
<reference evidence="2" key="1">
    <citation type="journal article" date="2019" name="Int. J. Syst. Evol. Microbiol.">
        <title>The Global Catalogue of Microorganisms (GCM) 10K type strain sequencing project: providing services to taxonomists for standard genome sequencing and annotation.</title>
        <authorList>
            <consortium name="The Broad Institute Genomics Platform"/>
            <consortium name="The Broad Institute Genome Sequencing Center for Infectious Disease"/>
            <person name="Wu L."/>
            <person name="Ma J."/>
        </authorList>
    </citation>
    <scope>NUCLEOTIDE SEQUENCE [LARGE SCALE GENOMIC DNA]</scope>
    <source>
        <strain evidence="2">JCM 17250</strain>
    </source>
</reference>
<gene>
    <name evidence="1" type="ORF">GCM10022410_13580</name>
</gene>
<dbReference type="EMBL" id="BAABDL010000071">
    <property type="protein sequence ID" value="GAA4068945.1"/>
    <property type="molecule type" value="Genomic_DNA"/>
</dbReference>
<evidence type="ECO:0000313" key="2">
    <source>
        <dbReference type="Proteomes" id="UP001501734"/>
    </source>
</evidence>
<accession>A0ABP7VKI8</accession>
<protein>
    <submittedName>
        <fullName evidence="1">Uncharacterized protein</fullName>
    </submittedName>
</protein>
<comment type="caution">
    <text evidence="1">The sequence shown here is derived from an EMBL/GenBank/DDBJ whole genome shotgun (WGS) entry which is preliminary data.</text>
</comment>
<dbReference type="InterPro" id="IPR046897">
    <property type="entry name" value="ABC-3C_MC6"/>
</dbReference>